<evidence type="ECO:0000256" key="2">
    <source>
        <dbReference type="ARBA" id="ARBA00023002"/>
    </source>
</evidence>
<dbReference type="Proteomes" id="UP000646827">
    <property type="component" value="Unassembled WGS sequence"/>
</dbReference>
<evidence type="ECO:0000313" key="6">
    <source>
        <dbReference type="EMBL" id="KAG2224443.1"/>
    </source>
</evidence>
<name>A0A8H7SAG6_9FUNG</name>
<dbReference type="FunFam" id="3.40.50.720:FF:000084">
    <property type="entry name" value="Short-chain dehydrogenase reductase"/>
    <property type="match status" value="1"/>
</dbReference>
<organism evidence="6 7">
    <name type="scientific">Circinella minor</name>
    <dbReference type="NCBI Taxonomy" id="1195481"/>
    <lineage>
        <taxon>Eukaryota</taxon>
        <taxon>Fungi</taxon>
        <taxon>Fungi incertae sedis</taxon>
        <taxon>Mucoromycota</taxon>
        <taxon>Mucoromycotina</taxon>
        <taxon>Mucoromycetes</taxon>
        <taxon>Mucorales</taxon>
        <taxon>Lichtheimiaceae</taxon>
        <taxon>Circinella</taxon>
    </lineage>
</organism>
<dbReference type="GO" id="GO:0008670">
    <property type="term" value="F:2,4-dienoyl-CoA reductase (NADPH) activity"/>
    <property type="evidence" value="ECO:0007669"/>
    <property type="project" value="InterPro"/>
</dbReference>
<dbReference type="EMBL" id="JAEPRB010000042">
    <property type="protein sequence ID" value="KAG2224443.1"/>
    <property type="molecule type" value="Genomic_DNA"/>
</dbReference>
<comment type="catalytic activity">
    <reaction evidence="4">
        <text>a (2E,4E)-dienoyl-CoA + NADPH + H(+) = a 4,5-saturated-(3E)-enoyl-CoA + NADP(+)</text>
        <dbReference type="Rhea" id="RHEA:45912"/>
        <dbReference type="ChEBI" id="CHEBI:15378"/>
        <dbReference type="ChEBI" id="CHEBI:57783"/>
        <dbReference type="ChEBI" id="CHEBI:58349"/>
        <dbReference type="ChEBI" id="CHEBI:85101"/>
        <dbReference type="ChEBI" id="CHEBI:85493"/>
        <dbReference type="EC" id="1.3.1.124"/>
    </reaction>
</comment>
<dbReference type="SUPFAM" id="SSF51735">
    <property type="entry name" value="NAD(P)-binding Rossmann-fold domains"/>
    <property type="match status" value="1"/>
</dbReference>
<accession>A0A8H7SAG6</accession>
<evidence type="ECO:0000256" key="3">
    <source>
        <dbReference type="ARBA" id="ARBA00026117"/>
    </source>
</evidence>
<dbReference type="InterPro" id="IPR036291">
    <property type="entry name" value="NAD(P)-bd_dom_sf"/>
</dbReference>
<comment type="catalytic activity">
    <reaction evidence="5">
        <text>a (2E,4Z)-dienoyl-CoA + NADPH + H(+) = a 4,5-saturated-(3E)-enoyl-CoA + NADP(+)</text>
        <dbReference type="Rhea" id="RHEA:61892"/>
        <dbReference type="ChEBI" id="CHEBI:15378"/>
        <dbReference type="ChEBI" id="CHEBI:57783"/>
        <dbReference type="ChEBI" id="CHEBI:58349"/>
        <dbReference type="ChEBI" id="CHEBI:85099"/>
        <dbReference type="ChEBI" id="CHEBI:85493"/>
        <dbReference type="EC" id="1.3.1.124"/>
    </reaction>
</comment>
<keyword evidence="1" id="KW-0521">NADP</keyword>
<comment type="caution">
    <text evidence="6">The sequence shown here is derived from an EMBL/GenBank/DDBJ whole genome shotgun (WGS) entry which is preliminary data.</text>
</comment>
<evidence type="ECO:0000256" key="5">
    <source>
        <dbReference type="ARBA" id="ARBA00048340"/>
    </source>
</evidence>
<dbReference type="InterPro" id="IPR045017">
    <property type="entry name" value="DECR2-like"/>
</dbReference>
<dbReference type="AlphaFoldDB" id="A0A8H7SAG6"/>
<dbReference type="OrthoDB" id="2136131at2759"/>
<dbReference type="PRINTS" id="PR00081">
    <property type="entry name" value="GDHRDH"/>
</dbReference>
<proteinExistence type="predicted"/>
<dbReference type="PANTHER" id="PTHR43296:SF2">
    <property type="entry name" value="PEROXISOMAL 2,4-DIENOYL-COA REDUCTASE [(3E)-ENOYL-COA-PRODUCING]"/>
    <property type="match status" value="1"/>
</dbReference>
<dbReference type="EC" id="1.3.1.124" evidence="3"/>
<protein>
    <recommendedName>
        <fullName evidence="3">2,4-dienoyl-CoA reductase [(3E)-enoyl-CoA-producing]</fullName>
        <ecNumber evidence="3">1.3.1.124</ecNumber>
    </recommendedName>
</protein>
<keyword evidence="7" id="KW-1185">Reference proteome</keyword>
<evidence type="ECO:0000256" key="1">
    <source>
        <dbReference type="ARBA" id="ARBA00022857"/>
    </source>
</evidence>
<evidence type="ECO:0000313" key="7">
    <source>
        <dbReference type="Proteomes" id="UP000646827"/>
    </source>
</evidence>
<dbReference type="Gene3D" id="3.40.50.720">
    <property type="entry name" value="NAD(P)-binding Rossmann-like Domain"/>
    <property type="match status" value="1"/>
</dbReference>
<dbReference type="CDD" id="cd05369">
    <property type="entry name" value="TER_DECR_SDR_a"/>
    <property type="match status" value="1"/>
</dbReference>
<keyword evidence="2" id="KW-0560">Oxidoreductase</keyword>
<reference evidence="6 7" key="1">
    <citation type="submission" date="2020-12" db="EMBL/GenBank/DDBJ databases">
        <title>Metabolic potential, ecology and presence of endohyphal bacteria is reflected in genomic diversity of Mucoromycotina.</title>
        <authorList>
            <person name="Muszewska A."/>
            <person name="Okrasinska A."/>
            <person name="Steczkiewicz K."/>
            <person name="Drgas O."/>
            <person name="Orlowska M."/>
            <person name="Perlinska-Lenart U."/>
            <person name="Aleksandrzak-Piekarczyk T."/>
            <person name="Szatraj K."/>
            <person name="Zielenkiewicz U."/>
            <person name="Pilsyk S."/>
            <person name="Malc E."/>
            <person name="Mieczkowski P."/>
            <person name="Kruszewska J.S."/>
            <person name="Biernat P."/>
            <person name="Pawlowska J."/>
        </authorList>
    </citation>
    <scope>NUCLEOTIDE SEQUENCE [LARGE SCALE GENOMIC DNA]</scope>
    <source>
        <strain evidence="6 7">CBS 142.35</strain>
    </source>
</reference>
<dbReference type="PANTHER" id="PTHR43296">
    <property type="entry name" value="PEROXISOMAL 2,4-DIENOYL-COA REDUCTASE"/>
    <property type="match status" value="1"/>
</dbReference>
<dbReference type="InterPro" id="IPR002347">
    <property type="entry name" value="SDR_fam"/>
</dbReference>
<dbReference type="GO" id="GO:0005777">
    <property type="term" value="C:peroxisome"/>
    <property type="evidence" value="ECO:0007669"/>
    <property type="project" value="TreeGrafter"/>
</dbReference>
<gene>
    <name evidence="6" type="ORF">INT45_010509</name>
</gene>
<sequence length="277" mass="29372">MAAVDTTQIFKTDIFNGKILLCSGGGSGICRGMTEAMVRHGAKAVIISRNFEKLQKAAEEMSKATNGEVFPIQADVRKPEDLEKAVAKTIEKYGHIDFLINGAAGNFLAPFDSLSYNAFRTVIEIDLLGSYNLTKAALQHLRASNGAIINVSATLHYTGTIFQQHAGAAKAGIDALTKHWAVELGPSGVRVNGIAPGPIASTEGLSRLAGDMLDPEQIPIQRVGEVQDIAQTTVFLFSQGASYITGQTIVVDGGHYLQTSSPAYPQSVLAGVPDSKL</sequence>
<evidence type="ECO:0000256" key="4">
    <source>
        <dbReference type="ARBA" id="ARBA00048009"/>
    </source>
</evidence>
<dbReference type="Pfam" id="PF13561">
    <property type="entry name" value="adh_short_C2"/>
    <property type="match status" value="1"/>
</dbReference>
<dbReference type="GO" id="GO:0009062">
    <property type="term" value="P:fatty acid catabolic process"/>
    <property type="evidence" value="ECO:0007669"/>
    <property type="project" value="InterPro"/>
</dbReference>
<dbReference type="PRINTS" id="PR00080">
    <property type="entry name" value="SDRFAMILY"/>
</dbReference>